<sequence>MRRSNTQSLSDVLKEYIEKNRIERKLKEVDVVEGWEALLGKTIAHYTRNIYIRNRILYVEISSAVVKNELFLMREEICRRINQNAGVEIVERIVFK</sequence>
<dbReference type="Pfam" id="PF05258">
    <property type="entry name" value="DciA"/>
    <property type="match status" value="1"/>
</dbReference>
<dbReference type="InterPro" id="IPR007922">
    <property type="entry name" value="DciA-like"/>
</dbReference>
<reference evidence="1 2" key="1">
    <citation type="submission" date="2018-08" db="EMBL/GenBank/DDBJ databases">
        <title>Pallidiluteibacterium maritimus gen. nov., sp. nov., isolated from coastal sediment.</title>
        <authorList>
            <person name="Zhou L.Y."/>
        </authorList>
    </citation>
    <scope>NUCLEOTIDE SEQUENCE [LARGE SCALE GENOMIC DNA]</scope>
    <source>
        <strain evidence="1 2">XSD2</strain>
    </source>
</reference>
<keyword evidence="2" id="KW-1185">Reference proteome</keyword>
<dbReference type="Proteomes" id="UP000265926">
    <property type="component" value="Unassembled WGS sequence"/>
</dbReference>
<evidence type="ECO:0000313" key="1">
    <source>
        <dbReference type="EMBL" id="RIJ50794.1"/>
    </source>
</evidence>
<proteinExistence type="predicted"/>
<accession>A0A399T6Z8</accession>
<name>A0A399T6Z8_9BACT</name>
<protein>
    <submittedName>
        <fullName evidence="1">DUF721 domain-containing protein</fullName>
    </submittedName>
</protein>
<gene>
    <name evidence="1" type="ORF">D1614_02380</name>
</gene>
<evidence type="ECO:0000313" key="2">
    <source>
        <dbReference type="Proteomes" id="UP000265926"/>
    </source>
</evidence>
<organism evidence="1 2">
    <name type="scientific">Maribellus luteus</name>
    <dbReference type="NCBI Taxonomy" id="2305463"/>
    <lineage>
        <taxon>Bacteria</taxon>
        <taxon>Pseudomonadati</taxon>
        <taxon>Bacteroidota</taxon>
        <taxon>Bacteroidia</taxon>
        <taxon>Marinilabiliales</taxon>
        <taxon>Prolixibacteraceae</taxon>
        <taxon>Maribellus</taxon>
    </lineage>
</organism>
<dbReference type="RefSeq" id="WP_119436262.1">
    <property type="nucleotide sequence ID" value="NZ_QWGR01000001.1"/>
</dbReference>
<dbReference type="AlphaFoldDB" id="A0A399T6Z8"/>
<dbReference type="EMBL" id="QWGR01000001">
    <property type="protein sequence ID" value="RIJ50794.1"/>
    <property type="molecule type" value="Genomic_DNA"/>
</dbReference>
<dbReference type="PANTHER" id="PTHR36456">
    <property type="entry name" value="UPF0232 PROTEIN SCO3875"/>
    <property type="match status" value="1"/>
</dbReference>
<comment type="caution">
    <text evidence="1">The sequence shown here is derived from an EMBL/GenBank/DDBJ whole genome shotgun (WGS) entry which is preliminary data.</text>
</comment>
<dbReference type="OrthoDB" id="9796545at2"/>
<dbReference type="PANTHER" id="PTHR36456:SF1">
    <property type="entry name" value="UPF0232 PROTEIN SCO3875"/>
    <property type="match status" value="1"/>
</dbReference>